<evidence type="ECO:0000256" key="1">
    <source>
        <dbReference type="ARBA" id="ARBA00004651"/>
    </source>
</evidence>
<accession>A0ABW5R8A9</accession>
<feature type="transmembrane region" description="Helical" evidence="2">
    <location>
        <begin position="247"/>
        <end position="269"/>
    </location>
</feature>
<comment type="subcellular location">
    <subcellularLocation>
        <location evidence="1">Cell membrane</location>
        <topology evidence="1">Multi-pass membrane protein</topology>
    </subcellularLocation>
</comment>
<feature type="transmembrane region" description="Helical" evidence="2">
    <location>
        <begin position="400"/>
        <end position="420"/>
    </location>
</feature>
<dbReference type="InterPro" id="IPR036259">
    <property type="entry name" value="MFS_trans_sf"/>
</dbReference>
<organism evidence="3 4">
    <name type="scientific">Marinicrinis sediminis</name>
    <dbReference type="NCBI Taxonomy" id="1652465"/>
    <lineage>
        <taxon>Bacteria</taxon>
        <taxon>Bacillati</taxon>
        <taxon>Bacillota</taxon>
        <taxon>Bacilli</taxon>
        <taxon>Bacillales</taxon>
        <taxon>Paenibacillaceae</taxon>
    </lineage>
</organism>
<name>A0ABW5R8A9_9BACL</name>
<evidence type="ECO:0000313" key="3">
    <source>
        <dbReference type="EMBL" id="MFD2671297.1"/>
    </source>
</evidence>
<feature type="transmembrane region" description="Helical" evidence="2">
    <location>
        <begin position="376"/>
        <end position="394"/>
    </location>
</feature>
<keyword evidence="2" id="KW-0812">Transmembrane</keyword>
<feature type="transmembrane region" description="Helical" evidence="2">
    <location>
        <begin position="163"/>
        <end position="181"/>
    </location>
</feature>
<feature type="transmembrane region" description="Helical" evidence="2">
    <location>
        <begin position="305"/>
        <end position="322"/>
    </location>
</feature>
<dbReference type="InterPro" id="IPR011701">
    <property type="entry name" value="MFS"/>
</dbReference>
<dbReference type="Gene3D" id="1.20.1250.20">
    <property type="entry name" value="MFS general substrate transporter like domains"/>
    <property type="match status" value="1"/>
</dbReference>
<dbReference type="InterPro" id="IPR052528">
    <property type="entry name" value="Sugar_transport-like"/>
</dbReference>
<feature type="transmembrane region" description="Helical" evidence="2">
    <location>
        <begin position="193"/>
        <end position="215"/>
    </location>
</feature>
<feature type="transmembrane region" description="Helical" evidence="2">
    <location>
        <begin position="70"/>
        <end position="91"/>
    </location>
</feature>
<sequence length="435" mass="48665">MSTGSKPKQLPFLFVHHAPHGEAKEPSKRAEQSFDRQAILLLTVQGLYAAATALSILFVNVFIWKISKNYALIGWFALTQHVCGTLTFFLAGKWVKQWNKMNVLRAGIALSALQYLTILLLGQQAARYALLIGALQGISAGFFWLAFNVVYFEITNPGNRDRFNGWAGLLGSTAGMIAPWVSGVLISRLGDRGYTVIFSASLAIFILGVAISFFLKKREAQGQYEWFYAFRQLSSSRSPWRPAFMGLFFQGIREGVFMFLVGLLVYIVTKDEFRLGTYSFITSAVALGSFWLIGKLIKPVSRNTYLLLGTVALSLVMTPLWVEMNYAMLLVFGIGTAIFFPMYIIPITSSVFDLIGRDEQAVAHRVEYVVLREAGLNAGRVAGTILYIGFVVWIGTEKHIPFIVFLLLIGSSPIFSWFFIRRLSRYLQQGKNTAN</sequence>
<keyword evidence="2" id="KW-1133">Transmembrane helix</keyword>
<proteinExistence type="predicted"/>
<feature type="transmembrane region" description="Helical" evidence="2">
    <location>
        <begin position="38"/>
        <end position="64"/>
    </location>
</feature>
<dbReference type="Proteomes" id="UP001597497">
    <property type="component" value="Unassembled WGS sequence"/>
</dbReference>
<protein>
    <submittedName>
        <fullName evidence="3">MFS transporter</fullName>
    </submittedName>
</protein>
<keyword evidence="2" id="KW-0472">Membrane</keyword>
<dbReference type="EMBL" id="JBHUMM010000010">
    <property type="protein sequence ID" value="MFD2671297.1"/>
    <property type="molecule type" value="Genomic_DNA"/>
</dbReference>
<dbReference type="SUPFAM" id="SSF103473">
    <property type="entry name" value="MFS general substrate transporter"/>
    <property type="match status" value="1"/>
</dbReference>
<dbReference type="Pfam" id="PF07690">
    <property type="entry name" value="MFS_1"/>
    <property type="match status" value="1"/>
</dbReference>
<reference evidence="4" key="1">
    <citation type="journal article" date="2019" name="Int. J. Syst. Evol. Microbiol.">
        <title>The Global Catalogue of Microorganisms (GCM) 10K type strain sequencing project: providing services to taxonomists for standard genome sequencing and annotation.</title>
        <authorList>
            <consortium name="The Broad Institute Genomics Platform"/>
            <consortium name="The Broad Institute Genome Sequencing Center for Infectious Disease"/>
            <person name="Wu L."/>
            <person name="Ma J."/>
        </authorList>
    </citation>
    <scope>NUCLEOTIDE SEQUENCE [LARGE SCALE GENOMIC DNA]</scope>
    <source>
        <strain evidence="4">KCTC 33676</strain>
    </source>
</reference>
<gene>
    <name evidence="3" type="ORF">ACFSUC_06725</name>
</gene>
<feature type="transmembrane region" description="Helical" evidence="2">
    <location>
        <begin position="128"/>
        <end position="151"/>
    </location>
</feature>
<dbReference type="PANTHER" id="PTHR23526:SF2">
    <property type="entry name" value="MAJOR FACILITATOR SUPERFAMILY (MFS) PROFILE DOMAIN-CONTAINING PROTEIN"/>
    <property type="match status" value="1"/>
</dbReference>
<dbReference type="PANTHER" id="PTHR23526">
    <property type="entry name" value="INTEGRAL MEMBRANE TRANSPORT PROTEIN-RELATED"/>
    <property type="match status" value="1"/>
</dbReference>
<feature type="transmembrane region" description="Helical" evidence="2">
    <location>
        <begin position="103"/>
        <end position="122"/>
    </location>
</feature>
<evidence type="ECO:0000256" key="2">
    <source>
        <dbReference type="SAM" id="Phobius"/>
    </source>
</evidence>
<evidence type="ECO:0000313" key="4">
    <source>
        <dbReference type="Proteomes" id="UP001597497"/>
    </source>
</evidence>
<keyword evidence="4" id="KW-1185">Reference proteome</keyword>
<feature type="transmembrane region" description="Helical" evidence="2">
    <location>
        <begin position="275"/>
        <end position="293"/>
    </location>
</feature>
<comment type="caution">
    <text evidence="3">The sequence shown here is derived from an EMBL/GenBank/DDBJ whole genome shotgun (WGS) entry which is preliminary data.</text>
</comment>
<feature type="transmembrane region" description="Helical" evidence="2">
    <location>
        <begin position="328"/>
        <end position="355"/>
    </location>
</feature>
<dbReference type="RefSeq" id="WP_379928928.1">
    <property type="nucleotide sequence ID" value="NZ_JBHUMM010000010.1"/>
</dbReference>